<dbReference type="InterPro" id="IPR019691">
    <property type="entry name" value="DUF2585"/>
</dbReference>
<dbReference type="NCBIfam" id="NF002099">
    <property type="entry name" value="PRK00944.1"/>
    <property type="match status" value="1"/>
</dbReference>
<gene>
    <name evidence="6" type="ORF">A3B86_01450</name>
</gene>
<evidence type="ECO:0000313" key="7">
    <source>
        <dbReference type="Proteomes" id="UP000176834"/>
    </source>
</evidence>
<proteinExistence type="predicted"/>
<dbReference type="AlphaFoldDB" id="A0A1F8F577"/>
<reference evidence="6 7" key="1">
    <citation type="journal article" date="2016" name="Nat. Commun.">
        <title>Thousands of microbial genomes shed light on interconnected biogeochemical processes in an aquifer system.</title>
        <authorList>
            <person name="Anantharaman K."/>
            <person name="Brown C.T."/>
            <person name="Hug L.A."/>
            <person name="Sharon I."/>
            <person name="Castelle C.J."/>
            <person name="Probst A.J."/>
            <person name="Thomas B.C."/>
            <person name="Singh A."/>
            <person name="Wilkins M.J."/>
            <person name="Karaoz U."/>
            <person name="Brodie E.L."/>
            <person name="Williams K.H."/>
            <person name="Hubbard S.S."/>
            <person name="Banfield J.F."/>
        </authorList>
    </citation>
    <scope>NUCLEOTIDE SEQUENCE [LARGE SCALE GENOMIC DNA]</scope>
</reference>
<organism evidence="6 7">
    <name type="scientific">Candidatus Yanofskybacteria bacterium RIFCSPHIGHO2_02_FULL_38_22b</name>
    <dbReference type="NCBI Taxonomy" id="1802673"/>
    <lineage>
        <taxon>Bacteria</taxon>
        <taxon>Candidatus Yanofskyibacteriota</taxon>
    </lineage>
</organism>
<keyword evidence="3 5" id="KW-1133">Transmembrane helix</keyword>
<evidence type="ECO:0000256" key="1">
    <source>
        <dbReference type="ARBA" id="ARBA00022475"/>
    </source>
</evidence>
<name>A0A1F8F577_9BACT</name>
<dbReference type="GO" id="GO:0005886">
    <property type="term" value="C:plasma membrane"/>
    <property type="evidence" value="ECO:0007669"/>
    <property type="project" value="InterPro"/>
</dbReference>
<feature type="transmembrane region" description="Helical" evidence="5">
    <location>
        <begin position="54"/>
        <end position="73"/>
    </location>
</feature>
<evidence type="ECO:0000256" key="3">
    <source>
        <dbReference type="ARBA" id="ARBA00022989"/>
    </source>
</evidence>
<evidence type="ECO:0000256" key="2">
    <source>
        <dbReference type="ARBA" id="ARBA00022692"/>
    </source>
</evidence>
<protein>
    <submittedName>
        <fullName evidence="6">Uncharacterized protein</fullName>
    </submittedName>
</protein>
<evidence type="ECO:0000313" key="6">
    <source>
        <dbReference type="EMBL" id="OGN07396.1"/>
    </source>
</evidence>
<sequence length="187" mass="21896">MKKNYIILITVGIIAVQAIVLYFLGHVWICKCGYIKLWHGVTFSSENSQHISDWYSFSHIIHGFAFYWFAWLLGKKRAWSVGTMFLLALFVESAWEIWENTDFIINRYREVTISLDYYGDSISNSVMDALFMVAGFWWAYRMPVWTSIALTVAMEVWVGWFIHDNLALNIIMLIHPFESILKWQSGG</sequence>
<comment type="caution">
    <text evidence="6">The sequence shown here is derived from an EMBL/GenBank/DDBJ whole genome shotgun (WGS) entry which is preliminary data.</text>
</comment>
<feature type="transmembrane region" description="Helical" evidence="5">
    <location>
        <begin position="144"/>
        <end position="162"/>
    </location>
</feature>
<keyword evidence="2 5" id="KW-0812">Transmembrane</keyword>
<dbReference type="Pfam" id="PF10755">
    <property type="entry name" value="DUF2585"/>
    <property type="match status" value="1"/>
</dbReference>
<evidence type="ECO:0000256" key="4">
    <source>
        <dbReference type="ARBA" id="ARBA00023136"/>
    </source>
</evidence>
<keyword evidence="4 5" id="KW-0472">Membrane</keyword>
<evidence type="ECO:0000256" key="5">
    <source>
        <dbReference type="SAM" id="Phobius"/>
    </source>
</evidence>
<dbReference type="EMBL" id="MGJN01000007">
    <property type="protein sequence ID" value="OGN07396.1"/>
    <property type="molecule type" value="Genomic_DNA"/>
</dbReference>
<keyword evidence="1" id="KW-1003">Cell membrane</keyword>
<feature type="transmembrane region" description="Helical" evidence="5">
    <location>
        <begin position="79"/>
        <end position="98"/>
    </location>
</feature>
<dbReference type="Proteomes" id="UP000176834">
    <property type="component" value="Unassembled WGS sequence"/>
</dbReference>
<feature type="transmembrane region" description="Helical" evidence="5">
    <location>
        <begin position="6"/>
        <end position="29"/>
    </location>
</feature>
<accession>A0A1F8F577</accession>